<evidence type="ECO:0000259" key="15">
    <source>
        <dbReference type="PROSITE" id="PS50110"/>
    </source>
</evidence>
<feature type="DNA-binding region" description="OmpR/PhoB-type" evidence="14">
    <location>
        <begin position="129"/>
        <end position="227"/>
    </location>
</feature>
<evidence type="ECO:0000256" key="12">
    <source>
        <dbReference type="ARBA" id="ARBA00024735"/>
    </source>
</evidence>
<name>A0ABY4AK69_9BURK</name>
<dbReference type="SMART" id="SM00448">
    <property type="entry name" value="REC"/>
    <property type="match status" value="1"/>
</dbReference>
<keyword evidence="18" id="KW-1185">Reference proteome</keyword>
<evidence type="ECO:0000256" key="5">
    <source>
        <dbReference type="ARBA" id="ARBA00022553"/>
    </source>
</evidence>
<dbReference type="PROSITE" id="PS51755">
    <property type="entry name" value="OMPR_PHOB"/>
    <property type="match status" value="1"/>
</dbReference>
<dbReference type="SUPFAM" id="SSF46894">
    <property type="entry name" value="C-terminal effector domain of the bipartite response regulators"/>
    <property type="match status" value="1"/>
</dbReference>
<evidence type="ECO:0000256" key="8">
    <source>
        <dbReference type="ARBA" id="ARBA00023015"/>
    </source>
</evidence>
<dbReference type="EMBL" id="CP063982">
    <property type="protein sequence ID" value="UOD50671.1"/>
    <property type="molecule type" value="Genomic_DNA"/>
</dbReference>
<dbReference type="SUPFAM" id="SSF52172">
    <property type="entry name" value="CheY-like"/>
    <property type="match status" value="1"/>
</dbReference>
<dbReference type="InterPro" id="IPR001789">
    <property type="entry name" value="Sig_transdc_resp-reg_receiver"/>
</dbReference>
<dbReference type="InterPro" id="IPR011006">
    <property type="entry name" value="CheY-like_superfamily"/>
</dbReference>
<dbReference type="Pfam" id="PF00486">
    <property type="entry name" value="Trans_reg_C"/>
    <property type="match status" value="1"/>
</dbReference>
<keyword evidence="8" id="KW-0805">Transcription regulation</keyword>
<evidence type="ECO:0000313" key="18">
    <source>
        <dbReference type="Proteomes" id="UP000831607"/>
    </source>
</evidence>
<proteinExistence type="predicted"/>
<dbReference type="PANTHER" id="PTHR48111:SF40">
    <property type="entry name" value="PHOSPHATE REGULON TRANSCRIPTIONAL REGULATORY PROTEIN PHOB"/>
    <property type="match status" value="1"/>
</dbReference>
<keyword evidence="11" id="KW-0804">Transcription</keyword>
<evidence type="ECO:0000256" key="13">
    <source>
        <dbReference type="PROSITE-ProRule" id="PRU00169"/>
    </source>
</evidence>
<keyword evidence="5 13" id="KW-0597">Phosphoprotein</keyword>
<evidence type="ECO:0000256" key="4">
    <source>
        <dbReference type="ARBA" id="ARBA00022490"/>
    </source>
</evidence>
<organism evidence="17 18">
    <name type="scientific">Orrella daihaiensis</name>
    <dbReference type="NCBI Taxonomy" id="2782176"/>
    <lineage>
        <taxon>Bacteria</taxon>
        <taxon>Pseudomonadati</taxon>
        <taxon>Pseudomonadota</taxon>
        <taxon>Betaproteobacteria</taxon>
        <taxon>Burkholderiales</taxon>
        <taxon>Alcaligenaceae</taxon>
        <taxon>Orrella</taxon>
    </lineage>
</organism>
<evidence type="ECO:0000256" key="10">
    <source>
        <dbReference type="ARBA" id="ARBA00023159"/>
    </source>
</evidence>
<accession>A0ABY4AK69</accession>
<sequence length="232" mass="26122">MSSTILVVEDEPAIQELIAVNLSFAGHKVLRAFDSEQAQILIDAELPDLILLDWMLPGQSGLALARKLRNHERTRQVPIIMLTAKGAEQDKIDGLEAGADDYITKPFSPKELMARIKAVLRRRAPQLTDDLTEVAGLKLDPAAHRLTGNGLTLAIGPTEFRLLHFFMTHPERVFSRSQLLDQVWGDHVFVEERTVDVHIRRLRKALEPSGHDKHIETVRGTGYRFTRQAIQS</sequence>
<dbReference type="RefSeq" id="WP_243479080.1">
    <property type="nucleotide sequence ID" value="NZ_CP063982.1"/>
</dbReference>
<keyword evidence="9 14" id="KW-0238">DNA-binding</keyword>
<keyword evidence="3" id="KW-0813">Transport</keyword>
<reference evidence="17 18" key="1">
    <citation type="submission" date="2020-11" db="EMBL/GenBank/DDBJ databases">
        <title>Algicoccus daihaiensis sp.nov., isolated from Daihai Lake in Inner Mongolia.</title>
        <authorList>
            <person name="Kai J."/>
        </authorList>
    </citation>
    <scope>NUCLEOTIDE SEQUENCE [LARGE SCALE GENOMIC DNA]</scope>
    <source>
        <strain evidence="18">f23</strain>
    </source>
</reference>
<evidence type="ECO:0000259" key="16">
    <source>
        <dbReference type="PROSITE" id="PS51755"/>
    </source>
</evidence>
<dbReference type="Gene3D" id="1.10.10.10">
    <property type="entry name" value="Winged helix-like DNA-binding domain superfamily/Winged helix DNA-binding domain"/>
    <property type="match status" value="1"/>
</dbReference>
<dbReference type="PROSITE" id="PS50110">
    <property type="entry name" value="RESPONSE_REGULATORY"/>
    <property type="match status" value="1"/>
</dbReference>
<evidence type="ECO:0000256" key="7">
    <source>
        <dbReference type="ARBA" id="ARBA00023012"/>
    </source>
</evidence>
<evidence type="ECO:0000256" key="1">
    <source>
        <dbReference type="ARBA" id="ARBA00004496"/>
    </source>
</evidence>
<dbReference type="NCBIfam" id="TIGR02154">
    <property type="entry name" value="PhoB"/>
    <property type="match status" value="1"/>
</dbReference>
<evidence type="ECO:0000256" key="6">
    <source>
        <dbReference type="ARBA" id="ARBA00022592"/>
    </source>
</evidence>
<evidence type="ECO:0000313" key="17">
    <source>
        <dbReference type="EMBL" id="UOD50671.1"/>
    </source>
</evidence>
<keyword evidence="6" id="KW-0592">Phosphate transport</keyword>
<evidence type="ECO:0000256" key="9">
    <source>
        <dbReference type="ARBA" id="ARBA00023125"/>
    </source>
</evidence>
<keyword evidence="4" id="KW-0963">Cytoplasm</keyword>
<dbReference type="SMART" id="SM00862">
    <property type="entry name" value="Trans_reg_C"/>
    <property type="match status" value="1"/>
</dbReference>
<dbReference type="InterPro" id="IPR011879">
    <property type="entry name" value="Sig_transdc_resp-reg_PhoB"/>
</dbReference>
<dbReference type="Gene3D" id="6.10.250.690">
    <property type="match status" value="1"/>
</dbReference>
<dbReference type="InterPro" id="IPR039420">
    <property type="entry name" value="WalR-like"/>
</dbReference>
<evidence type="ECO:0000256" key="14">
    <source>
        <dbReference type="PROSITE-ProRule" id="PRU01091"/>
    </source>
</evidence>
<protein>
    <recommendedName>
        <fullName evidence="2">Phosphate regulon transcriptional regulatory protein PhoB</fullName>
    </recommendedName>
</protein>
<dbReference type="Proteomes" id="UP000831607">
    <property type="component" value="Chromosome"/>
</dbReference>
<comment type="function">
    <text evidence="12">This protein is a positive regulator for the phosphate regulon. Transcription of this operon is positively regulated by PhoB and PhoR when phosphate is limited.</text>
</comment>
<dbReference type="InterPro" id="IPR036388">
    <property type="entry name" value="WH-like_DNA-bd_sf"/>
</dbReference>
<dbReference type="CDD" id="cd00383">
    <property type="entry name" value="trans_reg_C"/>
    <property type="match status" value="1"/>
</dbReference>
<dbReference type="InterPro" id="IPR016032">
    <property type="entry name" value="Sig_transdc_resp-reg_C-effctor"/>
</dbReference>
<evidence type="ECO:0000256" key="3">
    <source>
        <dbReference type="ARBA" id="ARBA00022448"/>
    </source>
</evidence>
<evidence type="ECO:0000256" key="11">
    <source>
        <dbReference type="ARBA" id="ARBA00023163"/>
    </source>
</evidence>
<dbReference type="InterPro" id="IPR001867">
    <property type="entry name" value="OmpR/PhoB-type_DNA-bd"/>
</dbReference>
<keyword evidence="7" id="KW-0902">Two-component regulatory system</keyword>
<comment type="subcellular location">
    <subcellularLocation>
        <location evidence="1">Cytoplasm</location>
    </subcellularLocation>
</comment>
<keyword evidence="10" id="KW-0010">Activator</keyword>
<dbReference type="CDD" id="cd17618">
    <property type="entry name" value="REC_OmpR_PhoB"/>
    <property type="match status" value="1"/>
</dbReference>
<dbReference type="PANTHER" id="PTHR48111">
    <property type="entry name" value="REGULATOR OF RPOS"/>
    <property type="match status" value="1"/>
</dbReference>
<dbReference type="Pfam" id="PF00072">
    <property type="entry name" value="Response_reg"/>
    <property type="match status" value="1"/>
</dbReference>
<feature type="domain" description="Response regulatory" evidence="15">
    <location>
        <begin position="4"/>
        <end position="120"/>
    </location>
</feature>
<evidence type="ECO:0000256" key="2">
    <source>
        <dbReference type="ARBA" id="ARBA00013332"/>
    </source>
</evidence>
<feature type="domain" description="OmpR/PhoB-type" evidence="16">
    <location>
        <begin position="129"/>
        <end position="227"/>
    </location>
</feature>
<feature type="modified residue" description="4-aspartylphosphate" evidence="13">
    <location>
        <position position="53"/>
    </location>
</feature>
<dbReference type="Gene3D" id="3.40.50.2300">
    <property type="match status" value="1"/>
</dbReference>
<gene>
    <name evidence="17" type="primary">phoB</name>
    <name evidence="17" type="ORF">DHf2319_01680</name>
</gene>